<evidence type="ECO:0000313" key="1">
    <source>
        <dbReference type="EMBL" id="CBI01907.1"/>
    </source>
</evidence>
<comment type="caution">
    <text evidence="1">The sequence shown here is derived from an EMBL/GenBank/DDBJ whole genome shotgun (WGS) entry which is preliminary data.</text>
</comment>
<dbReference type="AlphaFoldDB" id="E6Q4I5"/>
<gene>
    <name evidence="1" type="ORF">CARN4_2102</name>
</gene>
<organism evidence="1">
    <name type="scientific">mine drainage metagenome</name>
    <dbReference type="NCBI Taxonomy" id="410659"/>
    <lineage>
        <taxon>unclassified sequences</taxon>
        <taxon>metagenomes</taxon>
        <taxon>ecological metagenomes</taxon>
    </lineage>
</organism>
<sequence>MIGIYARKPVAIVDNSACLAWGDGYARWNNTGINVNSRLRRINKFPHSRRIWRDPTSVGDSFAKWRRYHKTADRNQIHNVFRKVVPFDICRKFDYDPIVNGRFGIRRQHGAPLGSTIVDSEFVDTTIRAKARNEIVLQLPSRK</sequence>
<proteinExistence type="predicted"/>
<reference evidence="1" key="1">
    <citation type="submission" date="2009-10" db="EMBL/GenBank/DDBJ databases">
        <title>Diversity of trophic interactions inside an arsenic-rich microbial ecosystem.</title>
        <authorList>
            <person name="Bertin P.N."/>
            <person name="Heinrich-Salmeron A."/>
            <person name="Pelletier E."/>
            <person name="Goulhen-Chollet F."/>
            <person name="Arsene-Ploetze F."/>
            <person name="Gallien S."/>
            <person name="Calteau A."/>
            <person name="Vallenet D."/>
            <person name="Casiot C."/>
            <person name="Chane-Woon-Ming B."/>
            <person name="Giloteaux L."/>
            <person name="Barakat M."/>
            <person name="Bonnefoy V."/>
            <person name="Bruneel O."/>
            <person name="Chandler M."/>
            <person name="Cleiss J."/>
            <person name="Duran R."/>
            <person name="Elbaz-Poulichet F."/>
            <person name="Fonknechten N."/>
            <person name="Lauga B."/>
            <person name="Mornico D."/>
            <person name="Ortet P."/>
            <person name="Schaeffer C."/>
            <person name="Siguier P."/>
            <person name="Alexander Thil Smith A."/>
            <person name="Van Dorsselaer A."/>
            <person name="Weissenbach J."/>
            <person name="Medigue C."/>
            <person name="Le Paslier D."/>
        </authorList>
    </citation>
    <scope>NUCLEOTIDE SEQUENCE</scope>
</reference>
<dbReference type="EMBL" id="CABO01000028">
    <property type="protein sequence ID" value="CBI01907.1"/>
    <property type="molecule type" value="Genomic_DNA"/>
</dbReference>
<name>E6Q4I5_9ZZZZ</name>
<protein>
    <submittedName>
        <fullName evidence="1">Uncharacterized protein</fullName>
    </submittedName>
</protein>
<accession>E6Q4I5</accession>